<dbReference type="InterPro" id="IPR017853">
    <property type="entry name" value="GH"/>
</dbReference>
<keyword evidence="10" id="KW-1185">Reference proteome</keyword>
<dbReference type="SUPFAM" id="SSF55545">
    <property type="entry name" value="beta-N-acetylhexosaminidase-like domain"/>
    <property type="match status" value="1"/>
</dbReference>
<organism evidence="9 10">
    <name type="scientific">Loxostege sticticalis</name>
    <name type="common">Beet webworm moth</name>
    <dbReference type="NCBI Taxonomy" id="481309"/>
    <lineage>
        <taxon>Eukaryota</taxon>
        <taxon>Metazoa</taxon>
        <taxon>Ecdysozoa</taxon>
        <taxon>Arthropoda</taxon>
        <taxon>Hexapoda</taxon>
        <taxon>Insecta</taxon>
        <taxon>Pterygota</taxon>
        <taxon>Neoptera</taxon>
        <taxon>Endopterygota</taxon>
        <taxon>Lepidoptera</taxon>
        <taxon>Glossata</taxon>
        <taxon>Ditrysia</taxon>
        <taxon>Pyraloidea</taxon>
        <taxon>Crambidae</taxon>
        <taxon>Pyraustinae</taxon>
        <taxon>Loxostege</taxon>
    </lineage>
</organism>
<evidence type="ECO:0000256" key="3">
    <source>
        <dbReference type="ARBA" id="ARBA00022801"/>
    </source>
</evidence>
<evidence type="ECO:0000313" key="10">
    <source>
        <dbReference type="Proteomes" id="UP001549920"/>
    </source>
</evidence>
<dbReference type="EMBL" id="JBEUOH010000019">
    <property type="protein sequence ID" value="KAL0869655.1"/>
    <property type="molecule type" value="Genomic_DNA"/>
</dbReference>
<dbReference type="Pfam" id="PF00728">
    <property type="entry name" value="Glyco_hydro_20"/>
    <property type="match status" value="1"/>
</dbReference>
<proteinExistence type="inferred from homology"/>
<keyword evidence="3 6" id="KW-0378">Hydrolase</keyword>
<dbReference type="InterPro" id="IPR029018">
    <property type="entry name" value="Hex-like_dom2"/>
</dbReference>
<evidence type="ECO:0000259" key="8">
    <source>
        <dbReference type="Pfam" id="PF14845"/>
    </source>
</evidence>
<evidence type="ECO:0000256" key="1">
    <source>
        <dbReference type="ARBA" id="ARBA00001231"/>
    </source>
</evidence>
<dbReference type="Pfam" id="PF14845">
    <property type="entry name" value="Glycohydro_20b2"/>
    <property type="match status" value="1"/>
</dbReference>
<feature type="domain" description="Beta-hexosaminidase eukaryotic type N-terminal" evidence="8">
    <location>
        <begin position="69"/>
        <end position="194"/>
    </location>
</feature>
<comment type="catalytic activity">
    <reaction evidence="1 6">
        <text>Hydrolysis of terminal non-reducing N-acetyl-D-hexosamine residues in N-acetyl-beta-D-hexosaminides.</text>
        <dbReference type="EC" id="3.2.1.52"/>
    </reaction>
</comment>
<comment type="caution">
    <text evidence="9">The sequence shown here is derived from an EMBL/GenBank/DDBJ whole genome shotgun (WGS) entry which is preliminary data.</text>
</comment>
<dbReference type="EC" id="3.2.1.52" evidence="6"/>
<feature type="domain" description="Glycoside hydrolase family 20 catalytic" evidence="7">
    <location>
        <begin position="218"/>
        <end position="546"/>
    </location>
</feature>
<dbReference type="PIRSF" id="PIRSF001093">
    <property type="entry name" value="B-hxosamndse_ab_euk"/>
    <property type="match status" value="1"/>
</dbReference>
<gene>
    <name evidence="9" type="ORF">ABMA27_005904</name>
</gene>
<evidence type="ECO:0000259" key="7">
    <source>
        <dbReference type="Pfam" id="PF00728"/>
    </source>
</evidence>
<dbReference type="PANTHER" id="PTHR22600:SF3">
    <property type="entry name" value="BETA-HEXOSAMINIDASE FDL-RELATED"/>
    <property type="match status" value="1"/>
</dbReference>
<reference evidence="9 10" key="1">
    <citation type="submission" date="2024-06" db="EMBL/GenBank/DDBJ databases">
        <title>A chromosome-level genome assembly of beet webworm, Loxostege sticticalis.</title>
        <authorList>
            <person name="Zhang Y."/>
        </authorList>
    </citation>
    <scope>NUCLEOTIDE SEQUENCE [LARGE SCALE GENOMIC DNA]</scope>
    <source>
        <strain evidence="9">AQ026</strain>
        <tissue evidence="9">Whole body</tissue>
    </source>
</reference>
<name>A0ABR3HGW4_LOXSC</name>
<dbReference type="Gene3D" id="3.30.379.10">
    <property type="entry name" value="Chitobiase/beta-hexosaminidase domain 2-like"/>
    <property type="match status" value="1"/>
</dbReference>
<comment type="similarity">
    <text evidence="2 6">Belongs to the glycosyl hydrolase 20 family.</text>
</comment>
<dbReference type="InterPro" id="IPR029019">
    <property type="entry name" value="HEX_eukaryotic_N"/>
</dbReference>
<evidence type="ECO:0000313" key="9">
    <source>
        <dbReference type="EMBL" id="KAL0869655.1"/>
    </source>
</evidence>
<dbReference type="Gene3D" id="3.20.20.80">
    <property type="entry name" value="Glycosidases"/>
    <property type="match status" value="1"/>
</dbReference>
<keyword evidence="5 6" id="KW-0326">Glycosidase</keyword>
<dbReference type="SUPFAM" id="SSF51445">
    <property type="entry name" value="(Trans)glycosidases"/>
    <property type="match status" value="1"/>
</dbReference>
<evidence type="ECO:0000256" key="4">
    <source>
        <dbReference type="ARBA" id="ARBA00023180"/>
    </source>
</evidence>
<protein>
    <recommendedName>
        <fullName evidence="6">Beta-hexosaminidase</fullName>
        <ecNumber evidence="6">3.2.1.52</ecNumber>
    </recommendedName>
</protein>
<dbReference type="Proteomes" id="UP001549920">
    <property type="component" value="Unassembled WGS sequence"/>
</dbReference>
<sequence length="589" mass="67065">MHFIYFFRLFSKTMILLLYTCNFYLNVLTGLPLWTWECVNEKCVPISVKEKSKLQSLATCNMLCASMQIWPQPTGQVSLSTTAVPVRTDLIQLQIISSPSPPEVTRNHIEDAFMLLRNDLKAIERKEHGFEAWRSVQVRVNLTGNADPRMQMNTDEKYRLALRPKTSPGISLVADIFAQSFCGVRHAFETFSQLIWLDPYRGTLLILEAAKIEDAPRFSYRGLLLDTARNFYPVTDILRTIDAMGASKLNTLHWHASDSQSFSLQLNSVPQLSIHGAYGLSAMYTPDDIRAVVRRARLRGVRVIIEIDTPAHVGRAWGWGEASGMRTLAHCIDAEPWSAYCNDPPCGQLNPRNPRVFEMLERIYAEIIQLTGVEDIFHIGNDDVSERCWEENFNDTDPMNLWLEYTRSTLQRLEFANGKLPNLTLMWSSHLNERIKGDLKDFVRNIGLQSRNVAWAHKGVSGVRTVISHEDAWDFNSGLGAWHEESGGAPYNSWQRVYEYRPWARNAVWRVEGGEATVWSSSLSGGGLDGRIWPRAAALAERLWTDRAEGATRPVHARLDVHRSRLIERGIKASPIWSLWCTHNTYTCV</sequence>
<evidence type="ECO:0000256" key="6">
    <source>
        <dbReference type="PIRNR" id="PIRNR001093"/>
    </source>
</evidence>
<accession>A0ABR3HGW4</accession>
<keyword evidence="4" id="KW-0325">Glycoprotein</keyword>
<evidence type="ECO:0000256" key="2">
    <source>
        <dbReference type="ARBA" id="ARBA00006285"/>
    </source>
</evidence>
<evidence type="ECO:0000256" key="5">
    <source>
        <dbReference type="ARBA" id="ARBA00023295"/>
    </source>
</evidence>
<dbReference type="InterPro" id="IPR025705">
    <property type="entry name" value="Beta_hexosaminidase_sua/sub"/>
</dbReference>
<dbReference type="PRINTS" id="PR00738">
    <property type="entry name" value="GLHYDRLASE20"/>
</dbReference>
<dbReference type="InterPro" id="IPR015883">
    <property type="entry name" value="Glyco_hydro_20_cat"/>
</dbReference>
<dbReference type="PANTHER" id="PTHR22600">
    <property type="entry name" value="BETA-HEXOSAMINIDASE"/>
    <property type="match status" value="1"/>
</dbReference>